<evidence type="ECO:0000256" key="16">
    <source>
        <dbReference type="PIRSR" id="PIRSR600829-2"/>
    </source>
</evidence>
<feature type="transmembrane region" description="Helical" evidence="19">
    <location>
        <begin position="74"/>
        <end position="94"/>
    </location>
</feature>
<keyword evidence="12 19" id="KW-0472">Membrane</keyword>
<dbReference type="InterPro" id="IPR033717">
    <property type="entry name" value="UDPK"/>
</dbReference>
<evidence type="ECO:0000256" key="2">
    <source>
        <dbReference type="ARBA" id="ARBA00005967"/>
    </source>
</evidence>
<evidence type="ECO:0000313" key="21">
    <source>
        <dbReference type="Proteomes" id="UP000318741"/>
    </source>
</evidence>
<keyword evidence="13" id="KW-0594">Phospholipid biosynthesis</keyword>
<keyword evidence="10 19" id="KW-1133">Transmembrane helix</keyword>
<keyword evidence="21" id="KW-1185">Reference proteome</keyword>
<keyword evidence="11" id="KW-0443">Lipid metabolism</keyword>
<dbReference type="EC" id="2.7.1.66" evidence="20"/>
<evidence type="ECO:0000256" key="6">
    <source>
        <dbReference type="ARBA" id="ARBA00022692"/>
    </source>
</evidence>
<feature type="active site" description="Proton acceptor" evidence="15">
    <location>
        <position position="47"/>
    </location>
</feature>
<evidence type="ECO:0000256" key="12">
    <source>
        <dbReference type="ARBA" id="ARBA00023136"/>
    </source>
</evidence>
<evidence type="ECO:0000256" key="1">
    <source>
        <dbReference type="ARBA" id="ARBA00004651"/>
    </source>
</evidence>
<protein>
    <submittedName>
        <fullName evidence="20">Undecaprenol kinase</fullName>
        <ecNumber evidence="20">2.7.1.66</ecNumber>
    </submittedName>
</protein>
<feature type="binding site" evidence="16">
    <location>
        <position position="47"/>
    </location>
    <ligand>
        <name>substrate</name>
    </ligand>
</feature>
<feature type="binding site" evidence="18">
    <location>
        <position position="54"/>
    </location>
    <ligand>
        <name>a divalent metal cation</name>
        <dbReference type="ChEBI" id="CHEBI:60240"/>
    </ligand>
</feature>
<dbReference type="Proteomes" id="UP000318741">
    <property type="component" value="Chromosome"/>
</dbReference>
<evidence type="ECO:0000256" key="8">
    <source>
        <dbReference type="ARBA" id="ARBA00022777"/>
    </source>
</evidence>
<evidence type="ECO:0000256" key="13">
    <source>
        <dbReference type="ARBA" id="ARBA00023209"/>
    </source>
</evidence>
<evidence type="ECO:0000256" key="5">
    <source>
        <dbReference type="ARBA" id="ARBA00022679"/>
    </source>
</evidence>
<keyword evidence="7 17" id="KW-0547">Nucleotide-binding</keyword>
<evidence type="ECO:0000256" key="7">
    <source>
        <dbReference type="ARBA" id="ARBA00022741"/>
    </source>
</evidence>
<dbReference type="GO" id="GO:0005886">
    <property type="term" value="C:plasma membrane"/>
    <property type="evidence" value="ECO:0007669"/>
    <property type="project" value="UniProtKB-SubCell"/>
</dbReference>
<dbReference type="GO" id="GO:0036433">
    <property type="term" value="F:di-trans, poly-cis-undecaprenol kinase activity"/>
    <property type="evidence" value="ECO:0007669"/>
    <property type="project" value="UniProtKB-EC"/>
</dbReference>
<comment type="subcellular location">
    <subcellularLocation>
        <location evidence="1">Cell membrane</location>
        <topology evidence="1">Multi-pass membrane protein</topology>
    </subcellularLocation>
</comment>
<dbReference type="AlphaFoldDB" id="A0A517P4T0"/>
<evidence type="ECO:0000256" key="14">
    <source>
        <dbReference type="ARBA" id="ARBA00023264"/>
    </source>
</evidence>
<dbReference type="KEGG" id="acaf:CA12_04470"/>
<dbReference type="EMBL" id="CP036265">
    <property type="protein sequence ID" value="QDT14374.1"/>
    <property type="molecule type" value="Genomic_DNA"/>
</dbReference>
<accession>A0A517P4T0</accession>
<keyword evidence="5 20" id="KW-0808">Transferase</keyword>
<keyword evidence="8 20" id="KW-0418">Kinase</keyword>
<evidence type="ECO:0000256" key="15">
    <source>
        <dbReference type="PIRSR" id="PIRSR600829-1"/>
    </source>
</evidence>
<evidence type="ECO:0000256" key="18">
    <source>
        <dbReference type="PIRSR" id="PIRSR600829-4"/>
    </source>
</evidence>
<dbReference type="GO" id="GO:0005524">
    <property type="term" value="F:ATP binding"/>
    <property type="evidence" value="ECO:0007669"/>
    <property type="project" value="UniProtKB-KW"/>
</dbReference>
<evidence type="ECO:0000256" key="4">
    <source>
        <dbReference type="ARBA" id="ARBA00022516"/>
    </source>
</evidence>
<gene>
    <name evidence="20" type="primary">dgkA</name>
    <name evidence="20" type="ORF">CA12_04470</name>
</gene>
<keyword evidence="9 17" id="KW-0067">ATP-binding</keyword>
<dbReference type="PANTHER" id="PTHR34299:SF1">
    <property type="entry name" value="DIACYLGLYCEROL KINASE"/>
    <property type="match status" value="1"/>
</dbReference>
<feature type="binding site" evidence="17">
    <location>
        <begin position="72"/>
        <end position="73"/>
    </location>
    <ligand>
        <name>ATP</name>
        <dbReference type="ChEBI" id="CHEBI:30616"/>
    </ligand>
</feature>
<evidence type="ECO:0000256" key="10">
    <source>
        <dbReference type="ARBA" id="ARBA00022989"/>
    </source>
</evidence>
<evidence type="ECO:0000256" key="3">
    <source>
        <dbReference type="ARBA" id="ARBA00022475"/>
    </source>
</evidence>
<evidence type="ECO:0000313" key="20">
    <source>
        <dbReference type="EMBL" id="QDT14374.1"/>
    </source>
</evidence>
<keyword evidence="6 19" id="KW-0812">Transmembrane</keyword>
<organism evidence="20 21">
    <name type="scientific">Alienimonas californiensis</name>
    <dbReference type="NCBI Taxonomy" id="2527989"/>
    <lineage>
        <taxon>Bacteria</taxon>
        <taxon>Pseudomonadati</taxon>
        <taxon>Planctomycetota</taxon>
        <taxon>Planctomycetia</taxon>
        <taxon>Planctomycetales</taxon>
        <taxon>Planctomycetaceae</taxon>
        <taxon>Alienimonas</taxon>
    </lineage>
</organism>
<dbReference type="CDD" id="cd14265">
    <property type="entry name" value="UDPK_IM_like"/>
    <property type="match status" value="1"/>
</dbReference>
<dbReference type="Gene3D" id="1.10.287.3610">
    <property type="match status" value="1"/>
</dbReference>
<dbReference type="GO" id="GO:0046872">
    <property type="term" value="F:metal ion binding"/>
    <property type="evidence" value="ECO:0007669"/>
    <property type="project" value="UniProtKB-KW"/>
</dbReference>
<evidence type="ECO:0000256" key="17">
    <source>
        <dbReference type="PIRSR" id="PIRSR600829-3"/>
    </source>
</evidence>
<dbReference type="InterPro" id="IPR000829">
    <property type="entry name" value="DAGK"/>
</dbReference>
<evidence type="ECO:0000256" key="9">
    <source>
        <dbReference type="ARBA" id="ARBA00022840"/>
    </source>
</evidence>
<dbReference type="OrthoDB" id="9789934at2"/>
<proteinExistence type="inferred from homology"/>
<sequence>MLVRTQPNARLHALAAVLVTFAGWALEVDAAGWRHLAAAIAAVWAAEAFNTAFELLCDVVHPDYHPMVRDAKDAAAGAVLAVSLGAAAVGVFTLGPPLWAWLSEAQAANSR</sequence>
<keyword evidence="3" id="KW-1003">Cell membrane</keyword>
<keyword evidence="18" id="KW-0460">Magnesium</keyword>
<keyword evidence="4" id="KW-0444">Lipid biosynthesis</keyword>
<name>A0A517P4T0_9PLAN</name>
<keyword evidence="18" id="KW-0479">Metal-binding</keyword>
<comment type="similarity">
    <text evidence="2">Belongs to the bacterial diacylglycerol kinase family.</text>
</comment>
<evidence type="ECO:0000256" key="11">
    <source>
        <dbReference type="ARBA" id="ARBA00023098"/>
    </source>
</evidence>
<reference evidence="20 21" key="1">
    <citation type="submission" date="2019-02" db="EMBL/GenBank/DDBJ databases">
        <title>Deep-cultivation of Planctomycetes and their phenomic and genomic characterization uncovers novel biology.</title>
        <authorList>
            <person name="Wiegand S."/>
            <person name="Jogler M."/>
            <person name="Boedeker C."/>
            <person name="Pinto D."/>
            <person name="Vollmers J."/>
            <person name="Rivas-Marin E."/>
            <person name="Kohn T."/>
            <person name="Peeters S.H."/>
            <person name="Heuer A."/>
            <person name="Rast P."/>
            <person name="Oberbeckmann S."/>
            <person name="Bunk B."/>
            <person name="Jeske O."/>
            <person name="Meyerdierks A."/>
            <person name="Storesund J.E."/>
            <person name="Kallscheuer N."/>
            <person name="Luecker S."/>
            <person name="Lage O.M."/>
            <person name="Pohl T."/>
            <person name="Merkel B.J."/>
            <person name="Hornburger P."/>
            <person name="Mueller R.-W."/>
            <person name="Bruemmer F."/>
            <person name="Labrenz M."/>
            <person name="Spormann A.M."/>
            <person name="Op den Camp H."/>
            <person name="Overmann J."/>
            <person name="Amann R."/>
            <person name="Jetten M.S.M."/>
            <person name="Mascher T."/>
            <person name="Medema M.H."/>
            <person name="Devos D.P."/>
            <person name="Kaster A.-K."/>
            <person name="Ovreas L."/>
            <person name="Rohde M."/>
            <person name="Galperin M.Y."/>
            <person name="Jogler C."/>
        </authorList>
    </citation>
    <scope>NUCLEOTIDE SEQUENCE [LARGE SCALE GENOMIC DNA]</scope>
    <source>
        <strain evidence="20 21">CA12</strain>
    </source>
</reference>
<comment type="cofactor">
    <cofactor evidence="18">
        <name>Mg(2+)</name>
        <dbReference type="ChEBI" id="CHEBI:18420"/>
    </cofactor>
    <text evidence="18">Mn(2+), Zn(2+), Cd(2+) and Co(2+) support activity to lesser extents.</text>
</comment>
<dbReference type="PANTHER" id="PTHR34299">
    <property type="entry name" value="DIACYLGLYCEROL KINASE"/>
    <property type="match status" value="1"/>
</dbReference>
<dbReference type="GO" id="GO:0008654">
    <property type="term" value="P:phospholipid biosynthetic process"/>
    <property type="evidence" value="ECO:0007669"/>
    <property type="project" value="UniProtKB-KW"/>
</dbReference>
<feature type="binding site" evidence="17">
    <location>
        <position position="54"/>
    </location>
    <ligand>
        <name>ATP</name>
        <dbReference type="ChEBI" id="CHEBI:30616"/>
    </ligand>
</feature>
<keyword evidence="14" id="KW-1208">Phospholipid metabolism</keyword>
<dbReference type="InterPro" id="IPR036945">
    <property type="entry name" value="DAGK_sf"/>
</dbReference>
<evidence type="ECO:0000256" key="19">
    <source>
        <dbReference type="SAM" id="Phobius"/>
    </source>
</evidence>
<dbReference type="Pfam" id="PF01219">
    <property type="entry name" value="DAGK_prokar"/>
    <property type="match status" value="1"/>
</dbReference>